<evidence type="ECO:0000256" key="6">
    <source>
        <dbReference type="ARBA" id="ARBA00022833"/>
    </source>
</evidence>
<evidence type="ECO:0000256" key="8">
    <source>
        <dbReference type="ARBA" id="ARBA00023163"/>
    </source>
</evidence>
<dbReference type="PANTHER" id="PTHR20934:SF0">
    <property type="entry name" value="TRANSCRIPTION ELONGATION FACTOR 1 HOMOLOG"/>
    <property type="match status" value="1"/>
</dbReference>
<dbReference type="RefSeq" id="XP_056038027.1">
    <property type="nucleotide sequence ID" value="XM_056182305.1"/>
</dbReference>
<keyword evidence="5 10" id="KW-0863">Zinc-finger</keyword>
<keyword evidence="6 10" id="KW-0862">Zinc</keyword>
<dbReference type="SUPFAM" id="SSF57783">
    <property type="entry name" value="Zinc beta-ribbon"/>
    <property type="match status" value="1"/>
</dbReference>
<dbReference type="FunFam" id="2.20.25.190:FF:000001">
    <property type="entry name" value="Transcription elongation factor 1 homolog"/>
    <property type="match status" value="1"/>
</dbReference>
<comment type="similarity">
    <text evidence="3 10">Belongs to the ELOF1 family.</text>
</comment>
<proteinExistence type="inferred from homology"/>
<evidence type="ECO:0000256" key="11">
    <source>
        <dbReference type="SAM" id="MobiDB-lite"/>
    </source>
</evidence>
<keyword evidence="4 10" id="KW-0479">Metal-binding</keyword>
<keyword evidence="13" id="KW-1185">Reference proteome</keyword>
<keyword evidence="12" id="KW-0251">Elongation factor</keyword>
<dbReference type="GO" id="GO:0008270">
    <property type="term" value="F:zinc ion binding"/>
    <property type="evidence" value="ECO:0007669"/>
    <property type="project" value="UniProtKB-KW"/>
</dbReference>
<evidence type="ECO:0000256" key="5">
    <source>
        <dbReference type="ARBA" id="ARBA00022771"/>
    </source>
</evidence>
<evidence type="ECO:0000256" key="9">
    <source>
        <dbReference type="ARBA" id="ARBA00023242"/>
    </source>
</evidence>
<evidence type="ECO:0000256" key="2">
    <source>
        <dbReference type="ARBA" id="ARBA00004123"/>
    </source>
</evidence>
<organism evidence="12 13">
    <name type="scientific">Schizosaccharomyces osmophilus</name>
    <dbReference type="NCBI Taxonomy" id="2545709"/>
    <lineage>
        <taxon>Eukaryota</taxon>
        <taxon>Fungi</taxon>
        <taxon>Dikarya</taxon>
        <taxon>Ascomycota</taxon>
        <taxon>Taphrinomycotina</taxon>
        <taxon>Schizosaccharomycetes</taxon>
        <taxon>Schizosaccharomycetales</taxon>
        <taxon>Schizosaccharomycetaceae</taxon>
        <taxon>Schizosaccharomyces</taxon>
    </lineage>
</organism>
<evidence type="ECO:0000256" key="4">
    <source>
        <dbReference type="ARBA" id="ARBA00022723"/>
    </source>
</evidence>
<evidence type="ECO:0000313" key="12">
    <source>
        <dbReference type="EMBL" id="WBW73784.1"/>
    </source>
</evidence>
<evidence type="ECO:0000256" key="10">
    <source>
        <dbReference type="RuleBase" id="RU364033"/>
    </source>
</evidence>
<dbReference type="GO" id="GO:0000993">
    <property type="term" value="F:RNA polymerase II complex binding"/>
    <property type="evidence" value="ECO:0007669"/>
    <property type="project" value="TreeGrafter"/>
</dbReference>
<feature type="region of interest" description="Disordered" evidence="11">
    <location>
        <begin position="83"/>
        <end position="111"/>
    </location>
</feature>
<protein>
    <recommendedName>
        <fullName evidence="10">Transcription elongation factor 1 homolog</fullName>
    </recommendedName>
</protein>
<dbReference type="InterPro" id="IPR007808">
    <property type="entry name" value="Elf1"/>
</dbReference>
<evidence type="ECO:0000313" key="13">
    <source>
        <dbReference type="Proteomes" id="UP001212411"/>
    </source>
</evidence>
<dbReference type="EMBL" id="CP115612">
    <property type="protein sequence ID" value="WBW73784.1"/>
    <property type="molecule type" value="Genomic_DNA"/>
</dbReference>
<dbReference type="InterPro" id="IPR038567">
    <property type="entry name" value="T_Elf1_sf"/>
</dbReference>
<gene>
    <name evidence="12" type="ORF">SOMG_03515</name>
</gene>
<keyword evidence="9 10" id="KW-0539">Nucleus</keyword>
<dbReference type="GO" id="GO:0008023">
    <property type="term" value="C:transcription elongation factor complex"/>
    <property type="evidence" value="ECO:0007669"/>
    <property type="project" value="TreeGrafter"/>
</dbReference>
<feature type="compositionally biased region" description="Basic and acidic residues" evidence="11">
    <location>
        <begin position="98"/>
        <end position="111"/>
    </location>
</feature>
<keyword evidence="12" id="KW-0648">Protein biosynthesis</keyword>
<dbReference type="Gene3D" id="2.20.25.190">
    <property type="match status" value="1"/>
</dbReference>
<dbReference type="GeneID" id="80876994"/>
<dbReference type="Proteomes" id="UP001212411">
    <property type="component" value="Chromosome 2"/>
</dbReference>
<name>A0AAE9WCL5_9SCHI</name>
<dbReference type="KEGG" id="som:SOMG_03515"/>
<evidence type="ECO:0000256" key="7">
    <source>
        <dbReference type="ARBA" id="ARBA00023015"/>
    </source>
</evidence>
<evidence type="ECO:0000256" key="1">
    <source>
        <dbReference type="ARBA" id="ARBA00003357"/>
    </source>
</evidence>
<comment type="function">
    <text evidence="1 10">Transcription elongation factor implicated in the maintenance of proper chromatin structure in actively transcribed regions.</text>
</comment>
<dbReference type="GO" id="GO:0006368">
    <property type="term" value="P:transcription elongation by RNA polymerase II"/>
    <property type="evidence" value="ECO:0007669"/>
    <property type="project" value="TreeGrafter"/>
</dbReference>
<dbReference type="PANTHER" id="PTHR20934">
    <property type="entry name" value="TRANSCRIPTION ELONGATION FACTOR 1 HOMOLOG"/>
    <property type="match status" value="1"/>
</dbReference>
<accession>A0AAE9WCL5</accession>
<dbReference type="Pfam" id="PF05129">
    <property type="entry name" value="Zn_ribbon_Elf1"/>
    <property type="match status" value="1"/>
</dbReference>
<evidence type="ECO:0000256" key="3">
    <source>
        <dbReference type="ARBA" id="ARBA00009730"/>
    </source>
</evidence>
<comment type="subcellular location">
    <subcellularLocation>
        <location evidence="2 10">Nucleus</location>
    </subcellularLocation>
</comment>
<keyword evidence="7 10" id="KW-0805">Transcription regulation</keyword>
<reference evidence="12 13" key="1">
    <citation type="journal article" date="2023" name="G3 (Bethesda)">
        <title>A high-quality reference genome for the fission yeast Schizosaccharomyces osmophilus.</title>
        <authorList>
            <person name="Jia G.S."/>
            <person name="Zhang W.C."/>
            <person name="Liang Y."/>
            <person name="Liu X.H."/>
            <person name="Rhind N."/>
            <person name="Pidoux A."/>
            <person name="Brysch-Herzberg M."/>
            <person name="Du L.L."/>
        </authorList>
    </citation>
    <scope>NUCLEOTIDE SEQUENCE [LARGE SCALE GENOMIC DNA]</scope>
    <source>
        <strain evidence="12 13">CBS 15793</strain>
    </source>
</reference>
<dbReference type="GO" id="GO:0003746">
    <property type="term" value="F:translation elongation factor activity"/>
    <property type="evidence" value="ECO:0007669"/>
    <property type="project" value="UniProtKB-KW"/>
</dbReference>
<sequence length="111" mass="12105">MGKRKASKRVRPTRRAAPLETTFTCLFCNHEKSVSCTLDKQSGVGNLHCKICGQSHQCIITALSAPIDVYSDWIDACDTVAHQGQDDKSGNGAFAEADAEHEGNFSRDEGY</sequence>
<keyword evidence="8 10" id="KW-0804">Transcription</keyword>
<dbReference type="AlphaFoldDB" id="A0AAE9WCL5"/>